<feature type="domain" description="Ethylene insensitive 3-like DNA-binding" evidence="2">
    <location>
        <begin position="1"/>
        <end position="63"/>
    </location>
</feature>
<evidence type="ECO:0000256" key="1">
    <source>
        <dbReference type="SAM" id="MobiDB-lite"/>
    </source>
</evidence>
<dbReference type="Pfam" id="PF04873">
    <property type="entry name" value="EIN3_DNA-bd"/>
    <property type="match status" value="1"/>
</dbReference>
<feature type="region of interest" description="Disordered" evidence="1">
    <location>
        <begin position="244"/>
        <end position="263"/>
    </location>
</feature>
<gene>
    <name evidence="3" type="ORF">CKAN_00877100</name>
</gene>
<dbReference type="GO" id="GO:0003677">
    <property type="term" value="F:DNA binding"/>
    <property type="evidence" value="ECO:0007669"/>
    <property type="project" value="TreeGrafter"/>
</dbReference>
<dbReference type="PANTHER" id="PTHR33305">
    <property type="entry name" value="ETHYLENE INSENSITIVE 3-LIKE 2 PROTEIN"/>
    <property type="match status" value="1"/>
</dbReference>
<evidence type="ECO:0000259" key="2">
    <source>
        <dbReference type="Pfam" id="PF04873"/>
    </source>
</evidence>
<dbReference type="Proteomes" id="UP000283530">
    <property type="component" value="Unassembled WGS sequence"/>
</dbReference>
<name>A0A443NNP1_9MAGN</name>
<reference evidence="3 4" key="1">
    <citation type="journal article" date="2019" name="Nat. Plants">
        <title>Stout camphor tree genome fills gaps in understanding of flowering plant genome evolution.</title>
        <authorList>
            <person name="Chaw S.M."/>
            <person name="Liu Y.C."/>
            <person name="Wu Y.W."/>
            <person name="Wang H.Y."/>
            <person name="Lin C.I."/>
            <person name="Wu C.S."/>
            <person name="Ke H.M."/>
            <person name="Chang L.Y."/>
            <person name="Hsu C.Y."/>
            <person name="Yang H.T."/>
            <person name="Sudianto E."/>
            <person name="Hsu M.H."/>
            <person name="Wu K.P."/>
            <person name="Wang L.N."/>
            <person name="Leebens-Mack J.H."/>
            <person name="Tsai I.J."/>
        </authorList>
    </citation>
    <scope>NUCLEOTIDE SEQUENCE [LARGE SCALE GENOMIC DNA]</scope>
    <source>
        <strain evidence="4">cv. Chaw 1501</strain>
        <tissue evidence="3">Young leaves</tissue>
    </source>
</reference>
<dbReference type="GO" id="GO:0003700">
    <property type="term" value="F:DNA-binding transcription factor activity"/>
    <property type="evidence" value="ECO:0007669"/>
    <property type="project" value="InterPro"/>
</dbReference>
<dbReference type="AlphaFoldDB" id="A0A443NNP1"/>
<feature type="compositionally biased region" description="Polar residues" evidence="1">
    <location>
        <begin position="248"/>
        <end position="258"/>
    </location>
</feature>
<keyword evidence="4" id="KW-1185">Reference proteome</keyword>
<accession>A0A443NNP1</accession>
<proteinExistence type="predicted"/>
<comment type="caution">
    <text evidence="3">The sequence shown here is derived from an EMBL/GenBank/DDBJ whole genome shotgun (WGS) entry which is preliminary data.</text>
</comment>
<evidence type="ECO:0000313" key="3">
    <source>
        <dbReference type="EMBL" id="RWR80148.1"/>
    </source>
</evidence>
<protein>
    <submittedName>
        <fullName evidence="3">Protein ETHYLENE INSENSITIVE 3</fullName>
    </submittedName>
</protein>
<dbReference type="InterPro" id="IPR047091">
    <property type="entry name" value="EIN3-like_DNA-bd"/>
</dbReference>
<dbReference type="STRING" id="337451.A0A443NNP1"/>
<dbReference type="PANTHER" id="PTHR33305:SF11">
    <property type="entry name" value="PROTEIN ETHYLENE INSENSITIVE 3"/>
    <property type="match status" value="1"/>
</dbReference>
<organism evidence="3 4">
    <name type="scientific">Cinnamomum micranthum f. kanehirae</name>
    <dbReference type="NCBI Taxonomy" id="337451"/>
    <lineage>
        <taxon>Eukaryota</taxon>
        <taxon>Viridiplantae</taxon>
        <taxon>Streptophyta</taxon>
        <taxon>Embryophyta</taxon>
        <taxon>Tracheophyta</taxon>
        <taxon>Spermatophyta</taxon>
        <taxon>Magnoliopsida</taxon>
        <taxon>Magnoliidae</taxon>
        <taxon>Laurales</taxon>
        <taxon>Lauraceae</taxon>
        <taxon>Cinnamomum</taxon>
    </lineage>
</organism>
<evidence type="ECO:0000313" key="4">
    <source>
        <dbReference type="Proteomes" id="UP000283530"/>
    </source>
</evidence>
<feature type="compositionally biased region" description="Low complexity" evidence="1">
    <location>
        <begin position="327"/>
        <end position="336"/>
    </location>
</feature>
<dbReference type="GO" id="GO:0005634">
    <property type="term" value="C:nucleus"/>
    <property type="evidence" value="ECO:0007669"/>
    <property type="project" value="InterPro"/>
</dbReference>
<dbReference type="InterPro" id="IPR006957">
    <property type="entry name" value="EIN3"/>
</dbReference>
<sequence length="380" mass="42021">MKYMLKMVEVCRAQGFVYGIVLEDGKTVGAASENLRSWWKEEVKFEQNAPTAITDYQEQMRQLQSQRIIVAPAPSNCESSIFLHQWNVLPTNINDDNIGLIEKDAPRVFFNPEATDKRVTLMGESSNANSMLKRKPSMEPDLLVDQRLYICEHVMCPYHNPNLGFIDINSRNEHQSRCPFTHYYNRTIESMITQTDQDMLPSISPFFTQPNQELPQNNAQNPPLNLPNIQGDQSFFRMGVETGGANLGNPNNSITNRPSIGEGSQLDESLFISPSPYPPAARSHAPSFSLPFPLPLSFSRLATRATPSLPLPPVLCSPPSTSDSRHSLSFSMSPSPSPSHSPSFSLPLPLSASLSLSLSSPPPTVLPEEEVVARVGVGIV</sequence>
<dbReference type="EMBL" id="QPKB01000003">
    <property type="protein sequence ID" value="RWR80148.1"/>
    <property type="molecule type" value="Genomic_DNA"/>
</dbReference>
<feature type="region of interest" description="Disordered" evidence="1">
    <location>
        <begin position="309"/>
        <end position="336"/>
    </location>
</feature>